<dbReference type="OMA" id="RNYYEES"/>
<dbReference type="FunFam" id="3.30.160.60:FF:002343">
    <property type="entry name" value="Zinc finger protein 33A"/>
    <property type="match status" value="3"/>
</dbReference>
<dbReference type="STRING" id="161767.ENSAPEP00000024069"/>
<evidence type="ECO:0000313" key="15">
    <source>
        <dbReference type="Proteomes" id="UP000265080"/>
    </source>
</evidence>
<feature type="domain" description="C2H2-type" evidence="13">
    <location>
        <begin position="199"/>
        <end position="226"/>
    </location>
</feature>
<evidence type="ECO:0000256" key="8">
    <source>
        <dbReference type="ARBA" id="ARBA00023125"/>
    </source>
</evidence>
<dbReference type="PROSITE" id="PS00028">
    <property type="entry name" value="ZINC_FINGER_C2H2_1"/>
    <property type="match status" value="7"/>
</dbReference>
<dbReference type="InterPro" id="IPR013087">
    <property type="entry name" value="Znf_C2H2_type"/>
</dbReference>
<keyword evidence="6" id="KW-0862">Zinc</keyword>
<feature type="domain" description="C2H2-type" evidence="13">
    <location>
        <begin position="255"/>
        <end position="282"/>
    </location>
</feature>
<sequence>MYWLSANPNVKKYPEKYLKFLINRLASWMKRSILRSGLIFFMCSIVPPDCPQQHVCKEGNGLANRQLCNQEKNFSLDQEEPEPPQITEEQEEVCTSQQGKQIVLKQVTDTFLLTSTDKDSDHSELEPNSDQLLSYNLPKKGHNRKSSNSNNTDKSSLSEIHHDTDAGRKSVKCDVCGNTFKNKYQIKKHHKIHKGIKPYACNACRKSFSLWSELKVHMIIHKGEKRYSCETCGKRFSNRGHLTVHMRTHTGEKPFSCETCGKNFRYRGDLTVHMRTHTGEKPFSCETCGKSFSNRGHLTVHMRTHTGEKPFSCETCGKSFSYRGDLTVHMRTHTGEKPFSCETCGKNFSRRGHLTVHMRTHTGEKL</sequence>
<dbReference type="PANTHER" id="PTHR24394:SF48">
    <property type="entry name" value="ZINC FINGER PROTEIN 771"/>
    <property type="match status" value="1"/>
</dbReference>
<keyword evidence="4" id="KW-0677">Repeat</keyword>
<evidence type="ECO:0000256" key="1">
    <source>
        <dbReference type="ARBA" id="ARBA00004123"/>
    </source>
</evidence>
<accession>A0A3P8TH93</accession>
<feature type="compositionally biased region" description="Low complexity" evidence="12">
    <location>
        <begin position="146"/>
        <end position="158"/>
    </location>
</feature>
<feature type="domain" description="C2H2-type" evidence="13">
    <location>
        <begin position="339"/>
        <end position="366"/>
    </location>
</feature>
<evidence type="ECO:0000256" key="4">
    <source>
        <dbReference type="ARBA" id="ARBA00022737"/>
    </source>
</evidence>
<reference evidence="14 15" key="1">
    <citation type="submission" date="2018-03" db="EMBL/GenBank/DDBJ databases">
        <title>Finding Nemo's genes: A chromosome-scale reference assembly of the genome of the orange clownfish Amphiprion percula.</title>
        <authorList>
            <person name="Lehmann R."/>
        </authorList>
    </citation>
    <scope>NUCLEOTIDE SEQUENCE</scope>
</reference>
<evidence type="ECO:0000256" key="11">
    <source>
        <dbReference type="PROSITE-ProRule" id="PRU00042"/>
    </source>
</evidence>
<keyword evidence="7" id="KW-0805">Transcription regulation</keyword>
<keyword evidence="15" id="KW-1185">Reference proteome</keyword>
<evidence type="ECO:0000256" key="2">
    <source>
        <dbReference type="ARBA" id="ARBA00006991"/>
    </source>
</evidence>
<evidence type="ECO:0000259" key="13">
    <source>
        <dbReference type="PROSITE" id="PS50157"/>
    </source>
</evidence>
<comment type="subcellular location">
    <subcellularLocation>
        <location evidence="1">Nucleus</location>
    </subcellularLocation>
</comment>
<proteinExistence type="inferred from homology"/>
<dbReference type="Proteomes" id="UP000265080">
    <property type="component" value="Chromosome 14"/>
</dbReference>
<evidence type="ECO:0000256" key="12">
    <source>
        <dbReference type="SAM" id="MobiDB-lite"/>
    </source>
</evidence>
<evidence type="ECO:0000256" key="7">
    <source>
        <dbReference type="ARBA" id="ARBA00023015"/>
    </source>
</evidence>
<dbReference type="GO" id="GO:0005634">
    <property type="term" value="C:nucleus"/>
    <property type="evidence" value="ECO:0007669"/>
    <property type="project" value="UniProtKB-SubCell"/>
</dbReference>
<comment type="similarity">
    <text evidence="2">Belongs to the krueppel C2H2-type zinc-finger protein family.</text>
</comment>
<evidence type="ECO:0000256" key="9">
    <source>
        <dbReference type="ARBA" id="ARBA00023163"/>
    </source>
</evidence>
<evidence type="ECO:0000313" key="14">
    <source>
        <dbReference type="Ensembl" id="ENSAPEP00000024069.1"/>
    </source>
</evidence>
<dbReference type="PROSITE" id="PS50157">
    <property type="entry name" value="ZINC_FINGER_C2H2_2"/>
    <property type="match status" value="7"/>
</dbReference>
<feature type="domain" description="C2H2-type" evidence="13">
    <location>
        <begin position="171"/>
        <end position="198"/>
    </location>
</feature>
<feature type="region of interest" description="Disordered" evidence="12">
    <location>
        <begin position="117"/>
        <end position="163"/>
    </location>
</feature>
<evidence type="ECO:0000256" key="5">
    <source>
        <dbReference type="ARBA" id="ARBA00022771"/>
    </source>
</evidence>
<dbReference type="FunFam" id="3.30.160.60:FF:001506">
    <property type="entry name" value="Zinc finger protein"/>
    <property type="match status" value="1"/>
</dbReference>
<dbReference type="AlphaFoldDB" id="A0A3P8TH93"/>
<dbReference type="Gene3D" id="3.30.160.60">
    <property type="entry name" value="Classic Zinc Finger"/>
    <property type="match status" value="7"/>
</dbReference>
<feature type="domain" description="C2H2-type" evidence="13">
    <location>
        <begin position="283"/>
        <end position="310"/>
    </location>
</feature>
<dbReference type="GO" id="GO:0008270">
    <property type="term" value="F:zinc ion binding"/>
    <property type="evidence" value="ECO:0007669"/>
    <property type="project" value="UniProtKB-KW"/>
</dbReference>
<dbReference type="SUPFAM" id="SSF57667">
    <property type="entry name" value="beta-beta-alpha zinc fingers"/>
    <property type="match status" value="4"/>
</dbReference>
<keyword evidence="9" id="KW-0804">Transcription</keyword>
<reference evidence="14" key="2">
    <citation type="submission" date="2025-08" db="UniProtKB">
        <authorList>
            <consortium name="Ensembl"/>
        </authorList>
    </citation>
    <scope>IDENTIFICATION</scope>
</reference>
<feature type="domain" description="C2H2-type" evidence="13">
    <location>
        <begin position="227"/>
        <end position="254"/>
    </location>
</feature>
<protein>
    <recommendedName>
        <fullName evidence="13">C2H2-type domain-containing protein</fullName>
    </recommendedName>
</protein>
<name>A0A3P8TH93_AMPPE</name>
<dbReference type="FunFam" id="3.30.160.60:FF:000736">
    <property type="entry name" value="Zinc finger protein 423"/>
    <property type="match status" value="1"/>
</dbReference>
<dbReference type="Ensembl" id="ENSAPET00000024701.1">
    <property type="protein sequence ID" value="ENSAPEP00000024069.1"/>
    <property type="gene ID" value="ENSAPEG00000017116.1"/>
</dbReference>
<keyword evidence="3" id="KW-0479">Metal-binding</keyword>
<dbReference type="InterPro" id="IPR036236">
    <property type="entry name" value="Znf_C2H2_sf"/>
</dbReference>
<dbReference type="GeneTree" id="ENSGT01150000286977"/>
<evidence type="ECO:0000256" key="10">
    <source>
        <dbReference type="ARBA" id="ARBA00023242"/>
    </source>
</evidence>
<keyword evidence="10" id="KW-0539">Nucleus</keyword>
<dbReference type="FunFam" id="3.30.160.60:FF:000478">
    <property type="entry name" value="Zinc finger protein 133"/>
    <property type="match status" value="1"/>
</dbReference>
<reference evidence="14" key="3">
    <citation type="submission" date="2025-09" db="UniProtKB">
        <authorList>
            <consortium name="Ensembl"/>
        </authorList>
    </citation>
    <scope>IDENTIFICATION</scope>
</reference>
<keyword evidence="8" id="KW-0238">DNA-binding</keyword>
<dbReference type="PANTHER" id="PTHR24394">
    <property type="entry name" value="ZINC FINGER PROTEIN"/>
    <property type="match status" value="1"/>
</dbReference>
<keyword evidence="5 11" id="KW-0863">Zinc-finger</keyword>
<evidence type="ECO:0000256" key="6">
    <source>
        <dbReference type="ARBA" id="ARBA00022833"/>
    </source>
</evidence>
<dbReference type="SMART" id="SM00355">
    <property type="entry name" value="ZnF_C2H2"/>
    <property type="match status" value="7"/>
</dbReference>
<evidence type="ECO:0000256" key="3">
    <source>
        <dbReference type="ARBA" id="ARBA00022723"/>
    </source>
</evidence>
<organism evidence="14 15">
    <name type="scientific">Amphiprion percula</name>
    <name type="common">Orange clownfish</name>
    <name type="synonym">Lutjanus percula</name>
    <dbReference type="NCBI Taxonomy" id="161767"/>
    <lineage>
        <taxon>Eukaryota</taxon>
        <taxon>Metazoa</taxon>
        <taxon>Chordata</taxon>
        <taxon>Craniata</taxon>
        <taxon>Vertebrata</taxon>
        <taxon>Euteleostomi</taxon>
        <taxon>Actinopterygii</taxon>
        <taxon>Neopterygii</taxon>
        <taxon>Teleostei</taxon>
        <taxon>Neoteleostei</taxon>
        <taxon>Acanthomorphata</taxon>
        <taxon>Ovalentaria</taxon>
        <taxon>Pomacentridae</taxon>
        <taxon>Amphiprion</taxon>
    </lineage>
</organism>
<dbReference type="GO" id="GO:0003677">
    <property type="term" value="F:DNA binding"/>
    <property type="evidence" value="ECO:0007669"/>
    <property type="project" value="UniProtKB-KW"/>
</dbReference>
<dbReference type="Pfam" id="PF00096">
    <property type="entry name" value="zf-C2H2"/>
    <property type="match status" value="7"/>
</dbReference>
<feature type="domain" description="C2H2-type" evidence="13">
    <location>
        <begin position="311"/>
        <end position="338"/>
    </location>
</feature>
<dbReference type="GO" id="GO:0000981">
    <property type="term" value="F:DNA-binding transcription factor activity, RNA polymerase II-specific"/>
    <property type="evidence" value="ECO:0007669"/>
    <property type="project" value="TreeGrafter"/>
</dbReference>